<organism evidence="1 2">
    <name type="scientific">Mesorhizobium atlanticum</name>
    <dbReference type="NCBI Taxonomy" id="2233532"/>
    <lineage>
        <taxon>Bacteria</taxon>
        <taxon>Pseudomonadati</taxon>
        <taxon>Pseudomonadota</taxon>
        <taxon>Alphaproteobacteria</taxon>
        <taxon>Hyphomicrobiales</taxon>
        <taxon>Phyllobacteriaceae</taxon>
        <taxon>Mesorhizobium</taxon>
    </lineage>
</organism>
<gene>
    <name evidence="1" type="ORF">DPM35_13815</name>
</gene>
<dbReference type="EMBL" id="QMBQ01000004">
    <property type="protein sequence ID" value="RAZ75822.1"/>
    <property type="molecule type" value="Genomic_DNA"/>
</dbReference>
<proteinExistence type="predicted"/>
<dbReference type="OrthoDB" id="8096630at2"/>
<name>A0A330GUX8_9HYPH</name>
<evidence type="ECO:0000313" key="2">
    <source>
        <dbReference type="Proteomes" id="UP000251956"/>
    </source>
</evidence>
<protein>
    <submittedName>
        <fullName evidence="1">Uncharacterized protein</fullName>
    </submittedName>
</protein>
<dbReference type="RefSeq" id="WP_112127850.1">
    <property type="nucleotide sequence ID" value="NZ_QMBQ01000004.1"/>
</dbReference>
<dbReference type="Proteomes" id="UP000251956">
    <property type="component" value="Unassembled WGS sequence"/>
</dbReference>
<keyword evidence="2" id="KW-1185">Reference proteome</keyword>
<dbReference type="AlphaFoldDB" id="A0A330GUX8"/>
<evidence type="ECO:0000313" key="1">
    <source>
        <dbReference type="EMBL" id="RAZ75822.1"/>
    </source>
</evidence>
<accession>A0A330GUX8</accession>
<comment type="caution">
    <text evidence="1">The sequence shown here is derived from an EMBL/GenBank/DDBJ whole genome shotgun (WGS) entry which is preliminary data.</text>
</comment>
<reference evidence="1 2" key="1">
    <citation type="submission" date="2018-07" db="EMBL/GenBank/DDBJ databases">
        <title>Diversity of Mesorhizobium strains in Brazil.</title>
        <authorList>
            <person name="Helene L.C.F."/>
            <person name="Dall'Agnol R."/>
            <person name="Delamuta J.R.M."/>
            <person name="Hungria M."/>
        </authorList>
    </citation>
    <scope>NUCLEOTIDE SEQUENCE [LARGE SCALE GENOMIC DNA]</scope>
    <source>
        <strain evidence="1 2">CNPSo 3140</strain>
    </source>
</reference>
<sequence>MTAPVENQIEGKLARKLAPVVREMLLAEVERLAAAKIAAKPKASTADEIIMEACRLVARTVDRLEDAKYTKREIAARRELEKAALDLGRAMRKFGRMPP</sequence>